<feature type="signal peptide" evidence="1">
    <location>
        <begin position="1"/>
        <end position="27"/>
    </location>
</feature>
<evidence type="ECO:0000256" key="1">
    <source>
        <dbReference type="SAM" id="SignalP"/>
    </source>
</evidence>
<organism evidence="3 4">
    <name type="scientific">Coprobacillus cateniformis</name>
    <dbReference type="NCBI Taxonomy" id="100884"/>
    <lineage>
        <taxon>Bacteria</taxon>
        <taxon>Bacillati</taxon>
        <taxon>Bacillota</taxon>
        <taxon>Erysipelotrichia</taxon>
        <taxon>Erysipelotrichales</taxon>
        <taxon>Coprobacillaceae</taxon>
        <taxon>Coprobacillus</taxon>
    </lineage>
</organism>
<dbReference type="OrthoDB" id="1655016at2"/>
<feature type="chain" id="PRO_5003220209" description="Peptidase C39-like domain-containing protein" evidence="1">
    <location>
        <begin position="28"/>
        <end position="246"/>
    </location>
</feature>
<gene>
    <name evidence="3" type="ORF">HMPREF9488_01492</name>
</gene>
<dbReference type="AlphaFoldDB" id="E7G9Q3"/>
<accession>E7G9Q3</accession>
<protein>
    <recommendedName>
        <fullName evidence="2">Peptidase C39-like domain-containing protein</fullName>
    </recommendedName>
</protein>
<evidence type="ECO:0000259" key="2">
    <source>
        <dbReference type="Pfam" id="PF13529"/>
    </source>
</evidence>
<evidence type="ECO:0000313" key="4">
    <source>
        <dbReference type="Proteomes" id="UP000003157"/>
    </source>
</evidence>
<dbReference type="Gene3D" id="3.90.70.10">
    <property type="entry name" value="Cysteine proteinases"/>
    <property type="match status" value="1"/>
</dbReference>
<proteinExistence type="predicted"/>
<dbReference type="InterPro" id="IPR039564">
    <property type="entry name" value="Peptidase_C39-like"/>
</dbReference>
<feature type="domain" description="Peptidase C39-like" evidence="2">
    <location>
        <begin position="79"/>
        <end position="210"/>
    </location>
</feature>
<dbReference type="Proteomes" id="UP000003157">
    <property type="component" value="Unassembled WGS sequence"/>
</dbReference>
<sequence length="246" mass="27540">MKKGIKKFFLVALPLSMMAMNITSVFADDEFPVDDLENYLEVQSGGEAKRNENKEIISTFDENNIIQTRGWGESCYPTVPTYKQENGYYCGPASLQMTLKHITGTKYSQSSLASSAGTASSIGTYVYKMRDVLNSKQSKYKYAYTTVSSQSDLQKKVTASIAKEAPVIFHAKTGSLQMYNGTNLGHYVVGHTIFDPTYDPGVKVSYNDPYYKDYGKGSVYGNHTDKLSNFYLALTKWGKRYLIYSA</sequence>
<dbReference type="EMBL" id="ADKX01000026">
    <property type="protein sequence ID" value="EFW05347.1"/>
    <property type="molecule type" value="Genomic_DNA"/>
</dbReference>
<name>E7G9Q3_9FIRM</name>
<dbReference type="GeneID" id="78231103"/>
<keyword evidence="1" id="KW-0732">Signal</keyword>
<comment type="caution">
    <text evidence="3">The sequence shown here is derived from an EMBL/GenBank/DDBJ whole genome shotgun (WGS) entry which is preliminary data.</text>
</comment>
<dbReference type="RefSeq" id="WP_008788607.1">
    <property type="nucleotide sequence ID" value="NZ_AKCB01000003.1"/>
</dbReference>
<dbReference type="HOGENOM" id="CLU_1127586_0_0_9"/>
<keyword evidence="4" id="KW-1185">Reference proteome</keyword>
<evidence type="ECO:0000313" key="3">
    <source>
        <dbReference type="EMBL" id="EFW05347.1"/>
    </source>
</evidence>
<reference evidence="3 4" key="1">
    <citation type="submission" date="2010-12" db="EMBL/GenBank/DDBJ databases">
        <title>The Genome Sequence of Coprobacillus sp. strain 29_1.</title>
        <authorList>
            <consortium name="The Broad Institute Genome Sequencing Platform"/>
            <person name="Earl A."/>
            <person name="Ward D."/>
            <person name="Feldgarden M."/>
            <person name="Gevers D."/>
            <person name="Daigneault M."/>
            <person name="Sibley C.D."/>
            <person name="White A."/>
            <person name="Strauss J."/>
            <person name="Allen-Vercoe E."/>
            <person name="Young S.K."/>
            <person name="Zeng Q."/>
            <person name="Gargeya S."/>
            <person name="Fitzgerald M."/>
            <person name="Haas B."/>
            <person name="Abouelleil A."/>
            <person name="Alvarado L."/>
            <person name="Arachchi H.M."/>
            <person name="Berlin A."/>
            <person name="Brown A."/>
            <person name="Chapman S.B."/>
            <person name="Chen Z."/>
            <person name="Dunbar C."/>
            <person name="Freedman E."/>
            <person name="Gearin G."/>
            <person name="Gellesch M."/>
            <person name="Goldberg J."/>
            <person name="Griggs A."/>
            <person name="Gujja S."/>
            <person name="Heilman E."/>
            <person name="Heiman D."/>
            <person name="Howarth C."/>
            <person name="Larson L."/>
            <person name="Lui A."/>
            <person name="MacDonald P.J.P."/>
            <person name="Mehta T."/>
            <person name="Montmayeur A."/>
            <person name="Murphy C."/>
            <person name="Neiman D."/>
            <person name="Pearson M."/>
            <person name="Priest M."/>
            <person name="Roberts A."/>
            <person name="Saif S."/>
            <person name="Shea T."/>
            <person name="Shenoy N."/>
            <person name="Sisk P."/>
            <person name="Stolte C."/>
            <person name="Sykes S."/>
            <person name="White J."/>
            <person name="Yandava C."/>
            <person name="Nusbaum C."/>
            <person name="Birren B."/>
        </authorList>
    </citation>
    <scope>NUCLEOTIDE SEQUENCE [LARGE SCALE GENOMIC DNA]</scope>
    <source>
        <strain evidence="3 4">29_1</strain>
    </source>
</reference>
<dbReference type="Pfam" id="PF13529">
    <property type="entry name" value="Peptidase_C39_2"/>
    <property type="match status" value="1"/>
</dbReference>
<dbReference type="eggNOG" id="ENOG5033D2N">
    <property type="taxonomic scope" value="Bacteria"/>
</dbReference>